<comment type="caution">
    <text evidence="1">The sequence shown here is derived from an EMBL/GenBank/DDBJ whole genome shotgun (WGS) entry which is preliminary data.</text>
</comment>
<sequence>MWHEAKPRTTPIHSAADSLDVEYVSSDDGLPTALMTVAGVRRQVKLDSCARYSVAGTDWLELGDRVDTKPPIDFVECIGGILLAVVDMWEFELRTVFGKIITMQ</sequence>
<evidence type="ECO:0000313" key="1">
    <source>
        <dbReference type="EMBL" id="OWY95290.1"/>
    </source>
</evidence>
<dbReference type="OrthoDB" id="127257at2759"/>
<evidence type="ECO:0000313" key="2">
    <source>
        <dbReference type="Proteomes" id="UP000198211"/>
    </source>
</evidence>
<feature type="non-terminal residue" evidence="1">
    <location>
        <position position="104"/>
    </location>
</feature>
<organism evidence="1 2">
    <name type="scientific">Phytophthora megakarya</name>
    <dbReference type="NCBI Taxonomy" id="4795"/>
    <lineage>
        <taxon>Eukaryota</taxon>
        <taxon>Sar</taxon>
        <taxon>Stramenopiles</taxon>
        <taxon>Oomycota</taxon>
        <taxon>Peronosporomycetes</taxon>
        <taxon>Peronosporales</taxon>
        <taxon>Peronosporaceae</taxon>
        <taxon>Phytophthora</taxon>
    </lineage>
</organism>
<name>A0A225UQR7_9STRA</name>
<accession>A0A225UQR7</accession>
<dbReference type="EMBL" id="NBNE01013128">
    <property type="protein sequence ID" value="OWY95290.1"/>
    <property type="molecule type" value="Genomic_DNA"/>
</dbReference>
<keyword evidence="2" id="KW-1185">Reference proteome</keyword>
<dbReference type="STRING" id="4795.A0A225UQR7"/>
<protein>
    <submittedName>
        <fullName evidence="1">Uncharacterized protein</fullName>
    </submittedName>
</protein>
<dbReference type="AlphaFoldDB" id="A0A225UQR7"/>
<gene>
    <name evidence="1" type="ORF">PHMEG_00034741</name>
</gene>
<reference evidence="2" key="1">
    <citation type="submission" date="2017-03" db="EMBL/GenBank/DDBJ databases">
        <title>Phytopthora megakarya and P. palmivora, two closely related causual agents of cacao black pod achieved similar genome size and gene model numbers by different mechanisms.</title>
        <authorList>
            <person name="Ali S."/>
            <person name="Shao J."/>
            <person name="Larry D.J."/>
            <person name="Kronmiller B."/>
            <person name="Shen D."/>
            <person name="Strem M.D."/>
            <person name="Melnick R.L."/>
            <person name="Guiltinan M.J."/>
            <person name="Tyler B.M."/>
            <person name="Meinhardt L.W."/>
            <person name="Bailey B.A."/>
        </authorList>
    </citation>
    <scope>NUCLEOTIDE SEQUENCE [LARGE SCALE GENOMIC DNA]</scope>
    <source>
        <strain evidence="2">zdho120</strain>
    </source>
</reference>
<dbReference type="Proteomes" id="UP000198211">
    <property type="component" value="Unassembled WGS sequence"/>
</dbReference>
<proteinExistence type="predicted"/>